<proteinExistence type="predicted"/>
<feature type="transmembrane region" description="Helical" evidence="1">
    <location>
        <begin position="33"/>
        <end position="53"/>
    </location>
</feature>
<dbReference type="HOGENOM" id="CLU_117037_0_0_2"/>
<feature type="transmembrane region" description="Helical" evidence="1">
    <location>
        <begin position="115"/>
        <end position="139"/>
    </location>
</feature>
<evidence type="ECO:0008006" key="4">
    <source>
        <dbReference type="Google" id="ProtNLM"/>
    </source>
</evidence>
<dbReference type="Proteomes" id="UP000007490">
    <property type="component" value="Chromosome"/>
</dbReference>
<dbReference type="AlphaFoldDB" id="F0T928"/>
<dbReference type="OrthoDB" id="70322at2157"/>
<keyword evidence="1" id="KW-1133">Transmembrane helix</keyword>
<dbReference type="GeneID" id="10276835"/>
<name>F0T928_METLA</name>
<dbReference type="KEGG" id="mel:Metbo_0398"/>
<dbReference type="EMBL" id="CP002551">
    <property type="protein sequence ID" value="ADZ08650.1"/>
    <property type="molecule type" value="Genomic_DNA"/>
</dbReference>
<organism evidence="2 3">
    <name type="scientific">Methanobacterium lacus (strain AL-21)</name>
    <dbReference type="NCBI Taxonomy" id="877455"/>
    <lineage>
        <taxon>Archaea</taxon>
        <taxon>Methanobacteriati</taxon>
        <taxon>Methanobacteriota</taxon>
        <taxon>Methanomada group</taxon>
        <taxon>Methanobacteria</taxon>
        <taxon>Methanobacteriales</taxon>
        <taxon>Methanobacteriaceae</taxon>
        <taxon>Methanobacterium</taxon>
    </lineage>
</organism>
<keyword evidence="3" id="KW-1185">Reference proteome</keyword>
<accession>F0T928</accession>
<reference evidence="2 3" key="2">
    <citation type="journal article" date="2014" name="Int. J. Syst. Evol. Microbiol.">
        <title>Methanobacterium paludis sp. nov. and a novel strain of Methanobacterium lacus isolated from northern peatlands.</title>
        <authorList>
            <person name="Cadillo-Quiroz H."/>
            <person name="Brauer S.L."/>
            <person name="Goodson N."/>
            <person name="Yavitt J.B."/>
            <person name="Zinder S.H."/>
        </authorList>
    </citation>
    <scope>NUCLEOTIDE SEQUENCE [LARGE SCALE GENOMIC DNA]</scope>
    <source>
        <strain evidence="2 3">AL-21</strain>
    </source>
</reference>
<evidence type="ECO:0000313" key="3">
    <source>
        <dbReference type="Proteomes" id="UP000007490"/>
    </source>
</evidence>
<reference evidence="3" key="1">
    <citation type="submission" date="2011-02" db="EMBL/GenBank/DDBJ databases">
        <title>Complete sequence of Methanobacterium sp. AL-21.</title>
        <authorList>
            <consortium name="US DOE Joint Genome Institute"/>
            <person name="Lucas S."/>
            <person name="Copeland A."/>
            <person name="Lapidus A."/>
            <person name="Cheng J.-F."/>
            <person name="Goodwin L."/>
            <person name="Pitluck S."/>
            <person name="Chertkov O."/>
            <person name="Detter J.C."/>
            <person name="Han C."/>
            <person name="Tapia R."/>
            <person name="Land M."/>
            <person name="Hauser L."/>
            <person name="Kyrpides N."/>
            <person name="Ivanova N."/>
            <person name="Mikhailova N."/>
            <person name="Pagani I."/>
            <person name="Cadillo-Quiroz H."/>
            <person name="Imachi H."/>
            <person name="Zinder S."/>
            <person name="Liu W."/>
            <person name="Woyke T."/>
        </authorList>
    </citation>
    <scope>NUCLEOTIDE SEQUENCE [LARGE SCALE GENOMIC DNA]</scope>
    <source>
        <strain evidence="3">AL-21</strain>
    </source>
</reference>
<gene>
    <name evidence="2" type="ordered locus">Metbo_0398</name>
</gene>
<dbReference type="eggNOG" id="arCOG01330">
    <property type="taxonomic scope" value="Archaea"/>
</dbReference>
<dbReference type="RefSeq" id="WP_013644001.1">
    <property type="nucleotide sequence ID" value="NC_015216.1"/>
</dbReference>
<keyword evidence="1" id="KW-0812">Transmembrane</keyword>
<sequence>MNIFESILLVFLASVVELWLSIPLGLVLKLNPILIIVAAAAGSIISAFLVVTLGEGVRKWFIKWRYGSGSIEHGRIYKIWNKYGIIGLGLLSPLLFGAPLGAAIGVGLGAPKNRLLLWMSVGIVIWSVVLTLVAFYGLLNLESFTNN</sequence>
<dbReference type="InterPro" id="IPR009577">
    <property type="entry name" value="Sm_multidrug_ex"/>
</dbReference>
<feature type="transmembrane region" description="Helical" evidence="1">
    <location>
        <begin position="7"/>
        <end position="27"/>
    </location>
</feature>
<evidence type="ECO:0000313" key="2">
    <source>
        <dbReference type="EMBL" id="ADZ08650.1"/>
    </source>
</evidence>
<keyword evidence="1" id="KW-0472">Membrane</keyword>
<dbReference type="Pfam" id="PF06695">
    <property type="entry name" value="Sm_multidrug_ex"/>
    <property type="match status" value="1"/>
</dbReference>
<protein>
    <recommendedName>
        <fullName evidence="4">Small multi-drug export protein</fullName>
    </recommendedName>
</protein>
<feature type="transmembrane region" description="Helical" evidence="1">
    <location>
        <begin position="85"/>
        <end position="109"/>
    </location>
</feature>
<evidence type="ECO:0000256" key="1">
    <source>
        <dbReference type="SAM" id="Phobius"/>
    </source>
</evidence>
<dbReference type="STRING" id="877455.Metbo_0398"/>